<feature type="transmembrane region" description="Helical" evidence="6">
    <location>
        <begin position="56"/>
        <end position="81"/>
    </location>
</feature>
<keyword evidence="9" id="KW-1185">Reference proteome</keyword>
<feature type="compositionally biased region" description="Polar residues" evidence="5">
    <location>
        <begin position="132"/>
        <end position="144"/>
    </location>
</feature>
<reference evidence="8 9" key="1">
    <citation type="submission" date="2016-09" db="EMBL/GenBank/DDBJ databases">
        <title>Extensive genetic diversity and differential bi-allelic expression allows diatom success in the polar Southern Ocean.</title>
        <authorList>
            <consortium name="DOE Joint Genome Institute"/>
            <person name="Mock T."/>
            <person name="Otillar R.P."/>
            <person name="Strauss J."/>
            <person name="Dupont C."/>
            <person name="Frickenhaus S."/>
            <person name="Maumus F."/>
            <person name="Mcmullan M."/>
            <person name="Sanges R."/>
            <person name="Schmutz J."/>
            <person name="Toseland A."/>
            <person name="Valas R."/>
            <person name="Veluchamy A."/>
            <person name="Ward B.J."/>
            <person name="Allen A."/>
            <person name="Barry K."/>
            <person name="Falciatore A."/>
            <person name="Ferrante M."/>
            <person name="Fortunato A.E."/>
            <person name="Gloeckner G."/>
            <person name="Gruber A."/>
            <person name="Hipkin R."/>
            <person name="Janech M."/>
            <person name="Kroth P."/>
            <person name="Leese F."/>
            <person name="Lindquist E."/>
            <person name="Lyon B.R."/>
            <person name="Martin J."/>
            <person name="Mayer C."/>
            <person name="Parker M."/>
            <person name="Quesneville H."/>
            <person name="Raymond J."/>
            <person name="Uhlig C."/>
            <person name="Valentin K.U."/>
            <person name="Worden A.Z."/>
            <person name="Armbrust E.V."/>
            <person name="Bowler C."/>
            <person name="Green B."/>
            <person name="Moulton V."/>
            <person name="Van Oosterhout C."/>
            <person name="Grigoriev I."/>
        </authorList>
    </citation>
    <scope>NUCLEOTIDE SEQUENCE [LARGE SCALE GENOMIC DNA]</scope>
    <source>
        <strain evidence="8 9">CCMP1102</strain>
    </source>
</reference>
<name>A0A1E7FNA3_9STRA</name>
<evidence type="ECO:0000256" key="4">
    <source>
        <dbReference type="ARBA" id="ARBA00023136"/>
    </source>
</evidence>
<feature type="transmembrane region" description="Helical" evidence="6">
    <location>
        <begin position="195"/>
        <end position="221"/>
    </location>
</feature>
<dbReference type="Proteomes" id="UP000095751">
    <property type="component" value="Unassembled WGS sequence"/>
</dbReference>
<dbReference type="OrthoDB" id="294541at2759"/>
<feature type="transmembrane region" description="Helical" evidence="6">
    <location>
        <begin position="457"/>
        <end position="474"/>
    </location>
</feature>
<dbReference type="KEGG" id="fcy:FRACYDRAFT_235686"/>
<evidence type="ECO:0000256" key="2">
    <source>
        <dbReference type="ARBA" id="ARBA00022692"/>
    </source>
</evidence>
<feature type="transmembrane region" description="Helical" evidence="6">
    <location>
        <begin position="260"/>
        <end position="283"/>
    </location>
</feature>
<feature type="region of interest" description="Disordered" evidence="5">
    <location>
        <begin position="1"/>
        <end position="21"/>
    </location>
</feature>
<keyword evidence="4 6" id="KW-0472">Membrane</keyword>
<feature type="transmembrane region" description="Helical" evidence="6">
    <location>
        <begin position="530"/>
        <end position="548"/>
    </location>
</feature>
<evidence type="ECO:0000256" key="5">
    <source>
        <dbReference type="SAM" id="MobiDB-lite"/>
    </source>
</evidence>
<feature type="compositionally biased region" description="Low complexity" evidence="5">
    <location>
        <begin position="1"/>
        <end position="14"/>
    </location>
</feature>
<comment type="subcellular location">
    <subcellularLocation>
        <location evidence="1">Membrane</location>
    </subcellularLocation>
</comment>
<evidence type="ECO:0000313" key="9">
    <source>
        <dbReference type="Proteomes" id="UP000095751"/>
    </source>
</evidence>
<gene>
    <name evidence="8" type="ORF">FRACYDRAFT_235686</name>
</gene>
<dbReference type="AlphaFoldDB" id="A0A1E7FNA3"/>
<feature type="transmembrane region" description="Helical" evidence="6">
    <location>
        <begin position="233"/>
        <end position="253"/>
    </location>
</feature>
<sequence length="550" mass="60195">MITSSNDSSSNQQHGSGGGGSGGSLSPFVCACFTLNYLIGTGFLTLPWAFERAGILLSMIAMCIICFVSNIGVDFIVTSCARAEVLMSYRKRTGHSYKEEGGVEERPKKMTETTGLLLSQQIHTIGEEASSVNTKELTSQNSGDEVTPSMGYESDDDDKSNASDNNKNLLVVQGKHRYELTELCKIFLGDTGLKVYGISVALDCYGFLWAYASVFGAAMAHSFPLFGPGVDCYHMYVILFAIIVVPMSFLELAEQASMQIFLSGCRIACILFMIITPVLAALFESEGNMKDSIQPIAHFDDQTEPIGSPLFRLSKIHEMLPIVVYSVIFHQAVPGLVDEMKDKAKAGKIFTYTFGLCGILYSLLGIIVSWYFGNQVHPSSNINWTNYHAGTGHLNENGEWVGVSLIPRAISLFVVVFPALDVISSYPINAYTLGNSLLSFIHADNIVKVQQDRRMAIFYRGIAAIPPIFGALFIRDLGIITDFSGLTGLAIAFCFPPLLYIRSESMLRDLGIPYQTCYERLGSSKTTAQVIFAFGVVTIIFCSVLLIVDH</sequence>
<keyword evidence="3 6" id="KW-1133">Transmembrane helix</keyword>
<evidence type="ECO:0000256" key="1">
    <source>
        <dbReference type="ARBA" id="ARBA00004370"/>
    </source>
</evidence>
<feature type="domain" description="Amino acid transporter transmembrane" evidence="7">
    <location>
        <begin position="172"/>
        <end position="502"/>
    </location>
</feature>
<dbReference type="GO" id="GO:0016020">
    <property type="term" value="C:membrane"/>
    <property type="evidence" value="ECO:0007669"/>
    <property type="project" value="UniProtKB-SubCell"/>
</dbReference>
<evidence type="ECO:0000313" key="8">
    <source>
        <dbReference type="EMBL" id="OEU19627.1"/>
    </source>
</evidence>
<evidence type="ECO:0000256" key="3">
    <source>
        <dbReference type="ARBA" id="ARBA00022989"/>
    </source>
</evidence>
<keyword evidence="2 6" id="KW-0812">Transmembrane</keyword>
<evidence type="ECO:0000256" key="6">
    <source>
        <dbReference type="SAM" id="Phobius"/>
    </source>
</evidence>
<feature type="region of interest" description="Disordered" evidence="5">
    <location>
        <begin position="132"/>
        <end position="165"/>
    </location>
</feature>
<dbReference type="PANTHER" id="PTHR16189:SF2">
    <property type="entry name" value="AMINO ACID TRANSPORTER TRANSMEMBRANE DOMAIN-CONTAINING PROTEIN"/>
    <property type="match status" value="1"/>
</dbReference>
<dbReference type="Pfam" id="PF01490">
    <property type="entry name" value="Aa_trans"/>
    <property type="match status" value="1"/>
</dbReference>
<dbReference type="InterPro" id="IPR013057">
    <property type="entry name" value="AA_transpt_TM"/>
</dbReference>
<dbReference type="EMBL" id="KV784355">
    <property type="protein sequence ID" value="OEU19627.1"/>
    <property type="molecule type" value="Genomic_DNA"/>
</dbReference>
<proteinExistence type="predicted"/>
<evidence type="ECO:0000259" key="7">
    <source>
        <dbReference type="Pfam" id="PF01490"/>
    </source>
</evidence>
<feature type="transmembrane region" description="Helical" evidence="6">
    <location>
        <begin position="28"/>
        <end position="50"/>
    </location>
</feature>
<feature type="transmembrane region" description="Helical" evidence="6">
    <location>
        <begin position="349"/>
        <end position="372"/>
    </location>
</feature>
<feature type="transmembrane region" description="Helical" evidence="6">
    <location>
        <begin position="480"/>
        <end position="501"/>
    </location>
</feature>
<organism evidence="8 9">
    <name type="scientific">Fragilariopsis cylindrus CCMP1102</name>
    <dbReference type="NCBI Taxonomy" id="635003"/>
    <lineage>
        <taxon>Eukaryota</taxon>
        <taxon>Sar</taxon>
        <taxon>Stramenopiles</taxon>
        <taxon>Ochrophyta</taxon>
        <taxon>Bacillariophyta</taxon>
        <taxon>Bacillariophyceae</taxon>
        <taxon>Bacillariophycidae</taxon>
        <taxon>Bacillariales</taxon>
        <taxon>Bacillariaceae</taxon>
        <taxon>Fragilariopsis</taxon>
    </lineage>
</organism>
<dbReference type="PANTHER" id="PTHR16189">
    <property type="entry name" value="TRANSMEMBRANE PROTEIN 104-RELATED"/>
    <property type="match status" value="1"/>
</dbReference>
<protein>
    <recommendedName>
        <fullName evidence="7">Amino acid transporter transmembrane domain-containing protein</fullName>
    </recommendedName>
</protein>
<dbReference type="InParanoid" id="A0A1E7FNA3"/>
<accession>A0A1E7FNA3</accession>